<dbReference type="InterPro" id="IPR024976">
    <property type="entry name" value="DUF3885"/>
</dbReference>
<protein>
    <recommendedName>
        <fullName evidence="1">DUF3885 domain-containing protein</fullName>
    </recommendedName>
</protein>
<accession>A0A421B996</accession>
<proteinExistence type="predicted"/>
<feature type="domain" description="DUF3885" evidence="1">
    <location>
        <begin position="18"/>
        <end position="81"/>
    </location>
</feature>
<dbReference type="EMBL" id="RCDD01000001">
    <property type="protein sequence ID" value="RLK61106.1"/>
    <property type="molecule type" value="Genomic_DNA"/>
</dbReference>
<dbReference type="Proteomes" id="UP000282454">
    <property type="component" value="Unassembled WGS sequence"/>
</dbReference>
<evidence type="ECO:0000259" key="1">
    <source>
        <dbReference type="Pfam" id="PF13021"/>
    </source>
</evidence>
<evidence type="ECO:0000313" key="3">
    <source>
        <dbReference type="Proteomes" id="UP000282454"/>
    </source>
</evidence>
<dbReference type="Pfam" id="PF13021">
    <property type="entry name" value="DUF3885"/>
    <property type="match status" value="1"/>
</dbReference>
<name>A0A421B996_9PSEU</name>
<gene>
    <name evidence="2" type="ORF">CLV68_1621</name>
</gene>
<reference evidence="2 3" key="1">
    <citation type="submission" date="2018-10" db="EMBL/GenBank/DDBJ databases">
        <title>Genomic Encyclopedia of Archaeal and Bacterial Type Strains, Phase II (KMG-II): from individual species to whole genera.</title>
        <authorList>
            <person name="Goeker M."/>
        </authorList>
    </citation>
    <scope>NUCLEOTIDE SEQUENCE [LARGE SCALE GENOMIC DNA]</scope>
    <source>
        <strain evidence="2 3">DSM 45657</strain>
    </source>
</reference>
<comment type="caution">
    <text evidence="2">The sequence shown here is derived from an EMBL/GenBank/DDBJ whole genome shotgun (WGS) entry which is preliminary data.</text>
</comment>
<evidence type="ECO:0000313" key="2">
    <source>
        <dbReference type="EMBL" id="RLK61106.1"/>
    </source>
</evidence>
<sequence length="101" mass="11618">MAEDGVWERQWPGCPPVADEVKHRFPQRWVRFHSLPGSKRYPGSRAEFEVLPHRHNTVLDELFSGDEVLVITCEWSGSAEPPVLGKRGRHLGWLSRHPRGL</sequence>
<organism evidence="2 3">
    <name type="scientific">Actinokineospora cianjurensis</name>
    <dbReference type="NCBI Taxonomy" id="585224"/>
    <lineage>
        <taxon>Bacteria</taxon>
        <taxon>Bacillati</taxon>
        <taxon>Actinomycetota</taxon>
        <taxon>Actinomycetes</taxon>
        <taxon>Pseudonocardiales</taxon>
        <taxon>Pseudonocardiaceae</taxon>
        <taxon>Actinokineospora</taxon>
    </lineage>
</organism>
<keyword evidence="3" id="KW-1185">Reference proteome</keyword>
<dbReference type="AlphaFoldDB" id="A0A421B996"/>